<dbReference type="Proteomes" id="UP000001601">
    <property type="component" value="Unassembled WGS sequence"/>
</dbReference>
<evidence type="ECO:0000313" key="3">
    <source>
        <dbReference type="Proteomes" id="UP000001601"/>
    </source>
</evidence>
<reference evidence="2 3" key="1">
    <citation type="journal article" date="2007" name="Nature">
        <title>Light stimulates growth of proteorhodopsin-containing marine Flavobacteria.</title>
        <authorList>
            <person name="Gomez-Consarnau L."/>
            <person name="Gonzalez J.M."/>
            <person name="Coll-Llado M."/>
            <person name="Gourdon P."/>
            <person name="Pascher T."/>
            <person name="Neutze R."/>
            <person name="Pedros-Alio C."/>
            <person name="Pinhassi J."/>
        </authorList>
    </citation>
    <scope>NUCLEOTIDE SEQUENCE [LARGE SCALE GENOMIC DNA]</scope>
    <source>
        <strain evidence="2 3">MED217</strain>
    </source>
</reference>
<comment type="caution">
    <text evidence="2">The sequence shown here is derived from an EMBL/GenBank/DDBJ whole genome shotgun (WGS) entry which is preliminary data.</text>
</comment>
<dbReference type="EMBL" id="AANC01000001">
    <property type="protein sequence ID" value="EAQ51366.1"/>
    <property type="molecule type" value="Genomic_DNA"/>
</dbReference>
<evidence type="ECO:0000256" key="1">
    <source>
        <dbReference type="SAM" id="Coils"/>
    </source>
</evidence>
<evidence type="ECO:0000313" key="2">
    <source>
        <dbReference type="EMBL" id="EAQ51366.1"/>
    </source>
</evidence>
<dbReference type="STRING" id="398720.MED217_17525"/>
<gene>
    <name evidence="2" type="ORF">MED217_17525</name>
</gene>
<organism evidence="2 3">
    <name type="scientific">Leeuwenhoekiella blandensis (strain CECT 7118 / CCUG 51940 / KCTC 22103 / MED217)</name>
    <name type="common">Flavobacterium sp. (strain MED217)</name>
    <dbReference type="NCBI Taxonomy" id="398720"/>
    <lineage>
        <taxon>Bacteria</taxon>
        <taxon>Pseudomonadati</taxon>
        <taxon>Bacteroidota</taxon>
        <taxon>Flavobacteriia</taxon>
        <taxon>Flavobacteriales</taxon>
        <taxon>Flavobacteriaceae</taxon>
        <taxon>Leeuwenhoekiella</taxon>
    </lineage>
</organism>
<dbReference type="AlphaFoldDB" id="A3XH78"/>
<sequence>MKTINLVIGAALLATFANCKNEESKEAQVEEQQKVKTVDSTAAEKARYADAALTPAKPVMPENYEIDWEGVEADEELKMDFDNWVAYRTFSESLSKLELKEVPEEEITDYITQLEEESTSLENTIPERLLTEEVMEDIKDIREEVADLRRVTEQPGVDESKIGNQVEELVEAYQDLNEELKETMTKKGSTLLDDNQ</sequence>
<proteinExistence type="predicted"/>
<dbReference type="OrthoDB" id="1429614at2"/>
<feature type="coiled-coil region" evidence="1">
    <location>
        <begin position="131"/>
        <end position="186"/>
    </location>
</feature>
<dbReference type="RefSeq" id="WP_009781845.1">
    <property type="nucleotide sequence ID" value="NZ_CH672395.1"/>
</dbReference>
<protein>
    <submittedName>
        <fullName evidence="2">Uncharacterized protein</fullName>
    </submittedName>
</protein>
<dbReference type="eggNOG" id="ENOG5030ZSR">
    <property type="taxonomic scope" value="Bacteria"/>
</dbReference>
<name>A3XH78_LEEBM</name>
<keyword evidence="3" id="KW-1185">Reference proteome</keyword>
<accession>A3XH78</accession>
<dbReference type="HOGENOM" id="CLU_1388710_0_0_10"/>
<keyword evidence="1" id="KW-0175">Coiled coil</keyword>